<dbReference type="PANTHER" id="PTHR11692">
    <property type="entry name" value="BIFUNCTIONAL PURINE BIOSYNTHESIS PROTEIN PURH"/>
    <property type="match status" value="1"/>
</dbReference>
<accession>A0A382HMN0</accession>
<evidence type="ECO:0000256" key="2">
    <source>
        <dbReference type="ARBA" id="ARBA00004954"/>
    </source>
</evidence>
<dbReference type="SMART" id="SM00851">
    <property type="entry name" value="MGS"/>
    <property type="match status" value="1"/>
</dbReference>
<dbReference type="InterPro" id="IPR016193">
    <property type="entry name" value="Cytidine_deaminase-like"/>
</dbReference>
<evidence type="ECO:0000256" key="3">
    <source>
        <dbReference type="ARBA" id="ARBA00007667"/>
    </source>
</evidence>
<dbReference type="SUPFAM" id="SSF52335">
    <property type="entry name" value="Methylglyoxal synthase-like"/>
    <property type="match status" value="1"/>
</dbReference>
<dbReference type="EMBL" id="UINC01062084">
    <property type="protein sequence ID" value="SVB88342.1"/>
    <property type="molecule type" value="Genomic_DNA"/>
</dbReference>
<dbReference type="Pfam" id="PF01808">
    <property type="entry name" value="AICARFT_IMPCHas"/>
    <property type="match status" value="1"/>
</dbReference>
<dbReference type="SMART" id="SM00798">
    <property type="entry name" value="AICARFT_IMPCHas"/>
    <property type="match status" value="1"/>
</dbReference>
<evidence type="ECO:0000256" key="5">
    <source>
        <dbReference type="ARBA" id="ARBA00022755"/>
    </source>
</evidence>
<dbReference type="InterPro" id="IPR036914">
    <property type="entry name" value="MGS-like_dom_sf"/>
</dbReference>
<dbReference type="UniPathway" id="UPA00074">
    <property type="reaction ID" value="UER00133"/>
</dbReference>
<dbReference type="InterPro" id="IPR011607">
    <property type="entry name" value="MGS-like_dom"/>
</dbReference>
<comment type="pathway">
    <text evidence="2">Purine metabolism; IMP biosynthesis via de novo pathway; 5-formamido-1-(5-phospho-D-ribosyl)imidazole-4-carboxamide from 5-amino-1-(5-phospho-D-ribosyl)imidazole-4-carboxamide (10-formyl THF route): step 1/1.</text>
</comment>
<reference evidence="9" key="1">
    <citation type="submission" date="2018-05" db="EMBL/GenBank/DDBJ databases">
        <authorList>
            <person name="Lanie J.A."/>
            <person name="Ng W.-L."/>
            <person name="Kazmierczak K.M."/>
            <person name="Andrzejewski T.M."/>
            <person name="Davidsen T.M."/>
            <person name="Wayne K.J."/>
            <person name="Tettelin H."/>
            <person name="Glass J.I."/>
            <person name="Rusch D."/>
            <person name="Podicherti R."/>
            <person name="Tsui H.-C.T."/>
            <person name="Winkler M.E."/>
        </authorList>
    </citation>
    <scope>NUCLEOTIDE SEQUENCE</scope>
</reference>
<dbReference type="InterPro" id="IPR024051">
    <property type="entry name" value="AICAR_Tfase_dup_dom_sf"/>
</dbReference>
<proteinExistence type="inferred from homology"/>
<dbReference type="InterPro" id="IPR002695">
    <property type="entry name" value="PurH-like"/>
</dbReference>
<dbReference type="GO" id="GO:0003937">
    <property type="term" value="F:IMP cyclohydrolase activity"/>
    <property type="evidence" value="ECO:0007669"/>
    <property type="project" value="InterPro"/>
</dbReference>
<sequence>MDGRVKTLHPKVFGGILADRGNQTHIKDLQNLGGLVIDMVVANFYPFINEAVKKKLDFKEAIEFIDIGGPSMVRAAAKNYHSVLPLCDPEQYSNFMDIFNINNGDIPLKFLKKSAASVFAMTSAYEFAIYNYFNENEFKKSVLINLKKTADLRYGENPHQNAAFYLPENSSPSWHQHQGKKLSYNNYADMESAFDIPLEFSATACAVIKHSNPCGFGLGKNTKEAYLRAVTTDSVSYFGGIVGFNRKVDANTAEELVQPFLE</sequence>
<keyword evidence="4" id="KW-0808">Transferase</keyword>
<dbReference type="PANTHER" id="PTHR11692:SF0">
    <property type="entry name" value="BIFUNCTIONAL PURINE BIOSYNTHESIS PROTEIN ATIC"/>
    <property type="match status" value="1"/>
</dbReference>
<dbReference type="Gene3D" id="3.40.140.20">
    <property type="match status" value="1"/>
</dbReference>
<name>A0A382HMN0_9ZZZZ</name>
<comment type="pathway">
    <text evidence="1">Purine metabolism; IMP biosynthesis via de novo pathway; IMP from 5-formamido-1-(5-phospho-D-ribosyl)imidazole-4-carboxamide: step 1/1.</text>
</comment>
<dbReference type="SUPFAM" id="SSF53927">
    <property type="entry name" value="Cytidine deaminase-like"/>
    <property type="match status" value="1"/>
</dbReference>
<dbReference type="GO" id="GO:0006189">
    <property type="term" value="P:'de novo' IMP biosynthetic process"/>
    <property type="evidence" value="ECO:0007669"/>
    <property type="project" value="UniProtKB-UniPathway"/>
</dbReference>
<evidence type="ECO:0000259" key="8">
    <source>
        <dbReference type="PROSITE" id="PS51855"/>
    </source>
</evidence>
<keyword evidence="7" id="KW-0511">Multifunctional enzyme</keyword>
<evidence type="ECO:0000256" key="6">
    <source>
        <dbReference type="ARBA" id="ARBA00022801"/>
    </source>
</evidence>
<comment type="similarity">
    <text evidence="3">Belongs to the PurH family.</text>
</comment>
<dbReference type="CDD" id="cd01421">
    <property type="entry name" value="IMPCH"/>
    <property type="match status" value="1"/>
</dbReference>
<feature type="non-terminal residue" evidence="9">
    <location>
        <position position="262"/>
    </location>
</feature>
<dbReference type="GO" id="GO:0005829">
    <property type="term" value="C:cytosol"/>
    <property type="evidence" value="ECO:0007669"/>
    <property type="project" value="TreeGrafter"/>
</dbReference>
<evidence type="ECO:0000313" key="9">
    <source>
        <dbReference type="EMBL" id="SVB88342.1"/>
    </source>
</evidence>
<feature type="domain" description="MGS-like" evidence="8">
    <location>
        <begin position="1"/>
        <end position="87"/>
    </location>
</feature>
<evidence type="ECO:0000256" key="1">
    <source>
        <dbReference type="ARBA" id="ARBA00004844"/>
    </source>
</evidence>
<evidence type="ECO:0000256" key="7">
    <source>
        <dbReference type="ARBA" id="ARBA00023268"/>
    </source>
</evidence>
<dbReference type="AlphaFoldDB" id="A0A382HMN0"/>
<dbReference type="PROSITE" id="PS51855">
    <property type="entry name" value="MGS"/>
    <property type="match status" value="1"/>
</dbReference>
<protein>
    <recommendedName>
        <fullName evidence="8">MGS-like domain-containing protein</fullName>
    </recommendedName>
</protein>
<organism evidence="9">
    <name type="scientific">marine metagenome</name>
    <dbReference type="NCBI Taxonomy" id="408172"/>
    <lineage>
        <taxon>unclassified sequences</taxon>
        <taxon>metagenomes</taxon>
        <taxon>ecological metagenomes</taxon>
    </lineage>
</organism>
<dbReference type="Gene3D" id="3.40.50.1380">
    <property type="entry name" value="Methylglyoxal synthase-like domain"/>
    <property type="match status" value="1"/>
</dbReference>
<keyword evidence="6" id="KW-0378">Hydrolase</keyword>
<evidence type="ECO:0000256" key="4">
    <source>
        <dbReference type="ARBA" id="ARBA00022679"/>
    </source>
</evidence>
<dbReference type="GO" id="GO:0004643">
    <property type="term" value="F:phosphoribosylaminoimidazolecarboxamide formyltransferase activity"/>
    <property type="evidence" value="ECO:0007669"/>
    <property type="project" value="InterPro"/>
</dbReference>
<keyword evidence="5" id="KW-0658">Purine biosynthesis</keyword>
<gene>
    <name evidence="9" type="ORF">METZ01_LOCUS241196</name>
</gene>